<dbReference type="EMBL" id="NCKU01001173">
    <property type="protein sequence ID" value="RWS12882.1"/>
    <property type="molecule type" value="Genomic_DNA"/>
</dbReference>
<dbReference type="AlphaFoldDB" id="A0A443RC84"/>
<evidence type="ECO:0000313" key="9">
    <source>
        <dbReference type="Proteomes" id="UP000285301"/>
    </source>
</evidence>
<feature type="compositionally biased region" description="Low complexity" evidence="6">
    <location>
        <begin position="128"/>
        <end position="140"/>
    </location>
</feature>
<accession>A0A443RC84</accession>
<dbReference type="Pfam" id="PF00096">
    <property type="entry name" value="zf-C2H2"/>
    <property type="match status" value="2"/>
</dbReference>
<dbReference type="PROSITE" id="PS00028">
    <property type="entry name" value="ZINC_FINGER_C2H2_1"/>
    <property type="match status" value="2"/>
</dbReference>
<name>A0A443RC84_9ACAR</name>
<dbReference type="GO" id="GO:0000981">
    <property type="term" value="F:DNA-binding transcription factor activity, RNA polymerase II-specific"/>
    <property type="evidence" value="ECO:0007669"/>
    <property type="project" value="TreeGrafter"/>
</dbReference>
<dbReference type="PANTHER" id="PTHR14003">
    <property type="entry name" value="TRANSCRIPTIONAL REPRESSOR PROTEIN YY"/>
    <property type="match status" value="1"/>
</dbReference>
<evidence type="ECO:0000256" key="1">
    <source>
        <dbReference type="ARBA" id="ARBA00022723"/>
    </source>
</evidence>
<feature type="domain" description="C2H2-type" evidence="7">
    <location>
        <begin position="64"/>
        <end position="91"/>
    </location>
</feature>
<dbReference type="InterPro" id="IPR036236">
    <property type="entry name" value="Znf_C2H2_sf"/>
</dbReference>
<comment type="caution">
    <text evidence="8">The sequence shown here is derived from an EMBL/GenBank/DDBJ whole genome shotgun (WGS) entry which is preliminary data.</text>
</comment>
<evidence type="ECO:0000256" key="6">
    <source>
        <dbReference type="SAM" id="MobiDB-lite"/>
    </source>
</evidence>
<feature type="domain" description="C2H2-type" evidence="7">
    <location>
        <begin position="92"/>
        <end position="120"/>
    </location>
</feature>
<dbReference type="SMART" id="SM00355">
    <property type="entry name" value="ZnF_C2H2"/>
    <property type="match status" value="2"/>
</dbReference>
<dbReference type="GO" id="GO:0031519">
    <property type="term" value="C:PcG protein complex"/>
    <property type="evidence" value="ECO:0007669"/>
    <property type="project" value="TreeGrafter"/>
</dbReference>
<dbReference type="InterPro" id="IPR013087">
    <property type="entry name" value="Znf_C2H2_type"/>
</dbReference>
<evidence type="ECO:0000256" key="3">
    <source>
        <dbReference type="ARBA" id="ARBA00022771"/>
    </source>
</evidence>
<evidence type="ECO:0000256" key="5">
    <source>
        <dbReference type="PROSITE-ProRule" id="PRU00042"/>
    </source>
</evidence>
<organism evidence="8 9">
    <name type="scientific">Dinothrombium tinctorium</name>
    <dbReference type="NCBI Taxonomy" id="1965070"/>
    <lineage>
        <taxon>Eukaryota</taxon>
        <taxon>Metazoa</taxon>
        <taxon>Ecdysozoa</taxon>
        <taxon>Arthropoda</taxon>
        <taxon>Chelicerata</taxon>
        <taxon>Arachnida</taxon>
        <taxon>Acari</taxon>
        <taxon>Acariformes</taxon>
        <taxon>Trombidiformes</taxon>
        <taxon>Prostigmata</taxon>
        <taxon>Anystina</taxon>
        <taxon>Parasitengona</taxon>
        <taxon>Trombidioidea</taxon>
        <taxon>Trombidiidae</taxon>
        <taxon>Dinothrombium</taxon>
    </lineage>
</organism>
<keyword evidence="9" id="KW-1185">Reference proteome</keyword>
<dbReference type="Gene3D" id="3.30.160.60">
    <property type="entry name" value="Classic Zinc Finger"/>
    <property type="match status" value="2"/>
</dbReference>
<dbReference type="Proteomes" id="UP000285301">
    <property type="component" value="Unassembled WGS sequence"/>
</dbReference>
<protein>
    <recommendedName>
        <fullName evidence="7">C2H2-type domain-containing protein</fullName>
    </recommendedName>
</protein>
<dbReference type="SUPFAM" id="SSF57667">
    <property type="entry name" value="beta-beta-alpha zinc fingers"/>
    <property type="match status" value="1"/>
</dbReference>
<sequence length="327" mass="35101">MKQVKQERDDDSVSKTAAVAVAAAAMASMASSGGIDNRTNEEPTKPSNKGNTRYTKRPPNERRFKCDECDRMFFTRKDVKRHMVVHTGVRNFACPYCQQRFGRKDHLVRHAKKSHNRDARTSASYTVSSSTGNRSRGGNTFAHHSTASLTPVAMQNTSPSQGETLSHSSCNYSNVASPLEQPSLLLLGSSNGHNSGVCCNSQVASPAPLNVPVAHETSFSSSGLTSTGLHPVDESKHHGHGHCDASMYNNGAQHYFSFPMSAPSSFVGPPYLSGANVYASNANSIGTSNGSHPIAATCNEHPQPPVAPSFCPHDVSSSLPHFSQIFQ</sequence>
<keyword evidence="4" id="KW-0862">Zinc</keyword>
<keyword evidence="1" id="KW-0479">Metal-binding</keyword>
<dbReference type="PANTHER" id="PTHR14003:SF19">
    <property type="entry name" value="YY2 TRANSCRIPTION FACTOR"/>
    <property type="match status" value="1"/>
</dbReference>
<dbReference type="GO" id="GO:0000978">
    <property type="term" value="F:RNA polymerase II cis-regulatory region sequence-specific DNA binding"/>
    <property type="evidence" value="ECO:0007669"/>
    <property type="project" value="TreeGrafter"/>
</dbReference>
<feature type="region of interest" description="Disordered" evidence="6">
    <location>
        <begin position="112"/>
        <end position="143"/>
    </location>
</feature>
<dbReference type="OrthoDB" id="6418345at2759"/>
<feature type="region of interest" description="Disordered" evidence="6">
    <location>
        <begin position="25"/>
        <end position="62"/>
    </location>
</feature>
<keyword evidence="3 5" id="KW-0863">Zinc-finger</keyword>
<dbReference type="STRING" id="1965070.A0A443RC84"/>
<keyword evidence="2" id="KW-0677">Repeat</keyword>
<dbReference type="GO" id="GO:0000785">
    <property type="term" value="C:chromatin"/>
    <property type="evidence" value="ECO:0007669"/>
    <property type="project" value="TreeGrafter"/>
</dbReference>
<evidence type="ECO:0000256" key="4">
    <source>
        <dbReference type="ARBA" id="ARBA00022833"/>
    </source>
</evidence>
<evidence type="ECO:0000259" key="7">
    <source>
        <dbReference type="PROSITE" id="PS50157"/>
    </source>
</evidence>
<dbReference type="FunFam" id="3.30.160.60:FF:000256">
    <property type="entry name" value="PLAG1 like zinc finger 2"/>
    <property type="match status" value="1"/>
</dbReference>
<gene>
    <name evidence="8" type="ORF">B4U79_04140</name>
</gene>
<evidence type="ECO:0000313" key="8">
    <source>
        <dbReference type="EMBL" id="RWS12882.1"/>
    </source>
</evidence>
<reference evidence="8 9" key="1">
    <citation type="journal article" date="2018" name="Gigascience">
        <title>Genomes of trombidid mites reveal novel predicted allergens and laterally-transferred genes associated with secondary metabolism.</title>
        <authorList>
            <person name="Dong X."/>
            <person name="Chaisiri K."/>
            <person name="Xia D."/>
            <person name="Armstrong S.D."/>
            <person name="Fang Y."/>
            <person name="Donnelly M.J."/>
            <person name="Kadowaki T."/>
            <person name="McGarry J.W."/>
            <person name="Darby A.C."/>
            <person name="Makepeace B.L."/>
        </authorList>
    </citation>
    <scope>NUCLEOTIDE SEQUENCE [LARGE SCALE GENOMIC DNA]</scope>
    <source>
        <strain evidence="8">UoL-WK</strain>
    </source>
</reference>
<dbReference type="GO" id="GO:0008270">
    <property type="term" value="F:zinc ion binding"/>
    <property type="evidence" value="ECO:0007669"/>
    <property type="project" value="UniProtKB-KW"/>
</dbReference>
<proteinExistence type="predicted"/>
<evidence type="ECO:0000256" key="2">
    <source>
        <dbReference type="ARBA" id="ARBA00022737"/>
    </source>
</evidence>
<dbReference type="PROSITE" id="PS50157">
    <property type="entry name" value="ZINC_FINGER_C2H2_2"/>
    <property type="match status" value="2"/>
</dbReference>
<dbReference type="GO" id="GO:0005667">
    <property type="term" value="C:transcription regulator complex"/>
    <property type="evidence" value="ECO:0007669"/>
    <property type="project" value="TreeGrafter"/>
</dbReference>